<feature type="chain" id="PRO_5012482044" evidence="1">
    <location>
        <begin position="27"/>
        <end position="84"/>
    </location>
</feature>
<dbReference type="EMBL" id="FUWR01000012">
    <property type="protein sequence ID" value="SKA00406.1"/>
    <property type="molecule type" value="Genomic_DNA"/>
</dbReference>
<dbReference type="Proteomes" id="UP000190102">
    <property type="component" value="Unassembled WGS sequence"/>
</dbReference>
<accession>A0A1T4Q9U2</accession>
<feature type="signal peptide" evidence="1">
    <location>
        <begin position="1"/>
        <end position="26"/>
    </location>
</feature>
<evidence type="ECO:0000313" key="2">
    <source>
        <dbReference type="EMBL" id="SKA00406.1"/>
    </source>
</evidence>
<dbReference type="Pfam" id="PF12732">
    <property type="entry name" value="YtxH"/>
    <property type="match status" value="1"/>
</dbReference>
<dbReference type="STRING" id="115783.SAMN02745119_02313"/>
<dbReference type="AlphaFoldDB" id="A0A1T4Q9U2"/>
<reference evidence="3" key="1">
    <citation type="submission" date="2017-02" db="EMBL/GenBank/DDBJ databases">
        <authorList>
            <person name="Varghese N."/>
            <person name="Submissions S."/>
        </authorList>
    </citation>
    <scope>NUCLEOTIDE SEQUENCE [LARGE SCALE GENOMIC DNA]</scope>
    <source>
        <strain evidence="3">ATCC BAA-34</strain>
    </source>
</reference>
<protein>
    <submittedName>
        <fullName evidence="2">YtxH-like protein</fullName>
    </submittedName>
</protein>
<keyword evidence="3" id="KW-1185">Reference proteome</keyword>
<name>A0A1T4Q9U2_9BACT</name>
<keyword evidence="1" id="KW-0732">Signal</keyword>
<evidence type="ECO:0000313" key="3">
    <source>
        <dbReference type="Proteomes" id="UP000190102"/>
    </source>
</evidence>
<evidence type="ECO:0000256" key="1">
    <source>
        <dbReference type="SAM" id="SignalP"/>
    </source>
</evidence>
<sequence>MSRSNDHAITTTLLALASGALLGAAAALLLAPAPGKETRRKLADLTDDAGKRIKNYSKETRHKMGGWCKGKGEDLQYDGGDAWI</sequence>
<dbReference type="OrthoDB" id="5398713at2"/>
<gene>
    <name evidence="2" type="ORF">SAMN02745119_02313</name>
</gene>
<proteinExistence type="predicted"/>
<dbReference type="InterPro" id="IPR024623">
    <property type="entry name" value="YtxH"/>
</dbReference>
<organism evidence="2 3">
    <name type="scientific">Trichlorobacter thiogenes</name>
    <dbReference type="NCBI Taxonomy" id="115783"/>
    <lineage>
        <taxon>Bacteria</taxon>
        <taxon>Pseudomonadati</taxon>
        <taxon>Thermodesulfobacteriota</taxon>
        <taxon>Desulfuromonadia</taxon>
        <taxon>Geobacterales</taxon>
        <taxon>Geobacteraceae</taxon>
        <taxon>Trichlorobacter</taxon>
    </lineage>
</organism>
<dbReference type="RefSeq" id="WP_078790585.1">
    <property type="nucleotide sequence ID" value="NZ_FUWR01000012.1"/>
</dbReference>